<dbReference type="SUPFAM" id="SSF47954">
    <property type="entry name" value="Cyclin-like"/>
    <property type="match status" value="1"/>
</dbReference>
<proteinExistence type="predicted"/>
<reference evidence="5" key="2">
    <citation type="submission" date="2020-05" db="UniProtKB">
        <authorList>
            <consortium name="EnsemblMetazoa"/>
        </authorList>
    </citation>
    <scope>IDENTIFICATION</scope>
    <source>
        <strain evidence="5">JHB</strain>
    </source>
</reference>
<dbReference type="EnsemblMetazoa" id="CPIJ001013-RA">
    <property type="protein sequence ID" value="CPIJ001013-PA"/>
    <property type="gene ID" value="CPIJ001013"/>
</dbReference>
<dbReference type="Pfam" id="PF02984">
    <property type="entry name" value="Cyclin_C"/>
    <property type="match status" value="1"/>
</dbReference>
<dbReference type="eggNOG" id="KOG0653">
    <property type="taxonomic scope" value="Eukaryota"/>
</dbReference>
<evidence type="ECO:0000313" key="4">
    <source>
        <dbReference type="EMBL" id="EDS27385.1"/>
    </source>
</evidence>
<evidence type="ECO:0000259" key="2">
    <source>
        <dbReference type="SMART" id="SM00385"/>
    </source>
</evidence>
<evidence type="ECO:0000313" key="6">
    <source>
        <dbReference type="Proteomes" id="UP000002320"/>
    </source>
</evidence>
<organism>
    <name type="scientific">Culex quinquefasciatus</name>
    <name type="common">Southern house mosquito</name>
    <name type="synonym">Culex pungens</name>
    <dbReference type="NCBI Taxonomy" id="7176"/>
    <lineage>
        <taxon>Eukaryota</taxon>
        <taxon>Metazoa</taxon>
        <taxon>Ecdysozoa</taxon>
        <taxon>Arthropoda</taxon>
        <taxon>Hexapoda</taxon>
        <taxon>Insecta</taxon>
        <taxon>Pterygota</taxon>
        <taxon>Neoptera</taxon>
        <taxon>Endopterygota</taxon>
        <taxon>Diptera</taxon>
        <taxon>Nematocera</taxon>
        <taxon>Culicoidea</taxon>
        <taxon>Culicidae</taxon>
        <taxon>Culicinae</taxon>
        <taxon>Culicini</taxon>
        <taxon>Culex</taxon>
        <taxon>Culex</taxon>
    </lineage>
</organism>
<dbReference type="InterPro" id="IPR036915">
    <property type="entry name" value="Cyclin-like_sf"/>
</dbReference>
<accession>B0W1U9</accession>
<name>B0W1U9_CULQU</name>
<dbReference type="VEuPathDB" id="VectorBase:CQUJHB000524"/>
<feature type="compositionally biased region" description="Polar residues" evidence="1">
    <location>
        <begin position="102"/>
        <end position="115"/>
    </location>
</feature>
<dbReference type="InterPro" id="IPR004367">
    <property type="entry name" value="Cyclin_C-dom"/>
</dbReference>
<protein>
    <submittedName>
        <fullName evidence="4 5">Cyclin B3</fullName>
    </submittedName>
</protein>
<dbReference type="EMBL" id="DS231824">
    <property type="protein sequence ID" value="EDS27385.1"/>
    <property type="molecule type" value="Genomic_DNA"/>
</dbReference>
<dbReference type="SMART" id="SM00385">
    <property type="entry name" value="CYCLIN"/>
    <property type="match status" value="1"/>
</dbReference>
<dbReference type="HOGENOM" id="CLU_603067_0_0_1"/>
<gene>
    <name evidence="5" type="primary">6032016</name>
    <name evidence="4" type="ORF">CpipJ_CPIJ001013</name>
</gene>
<dbReference type="OrthoDB" id="5590282at2759"/>
<sequence length="454" mass="51711">MAGETRFTDTCRDEQKHYITIKSTDNSMILDPVFIANQHDKDYRILQADQRVLLVMVSGTVTFEKTEDILYVSALEDITSSGSLQLSDDFGSRSAALKDSAQDATVSPSTASPQKRTPDASKTTICSTRTTCSRYRTAHTRSSSNQKDHKPTFAIPTYICHGWRSRRTRCSCWARRCICCVQTISTSSVTARTCGAKCPDGDDGVQDDRLRPGHSAVVSFPAAIRPRQPHRHVVLELDRYILEFSLMEYAIVQLNNSKLVCAALFLAMRMNTMPGWNKTLEFYSGYKIEDFATIAMLLNNIMTRKPKESLNTVHQEYSHELFPSRPKPKFDDPVRADRDPAAAGAGLFVLDDDRKQQQHQARQRTILVKRIEHVKPSRCRKDFLRRVEENDKARHELCTYNRVALICCAQLRTLRDEQDVVSLSRSSPWYRFPADIFEAGKPQKNLTKPKKFDQ</sequence>
<dbReference type="STRING" id="7176.B0W1U9"/>
<dbReference type="InterPro" id="IPR013763">
    <property type="entry name" value="Cyclin-like_dom"/>
</dbReference>
<reference evidence="4" key="1">
    <citation type="submission" date="2007-03" db="EMBL/GenBank/DDBJ databases">
        <title>Annotation of Culex pipiens quinquefasciatus.</title>
        <authorList>
            <consortium name="The Broad Institute Genome Sequencing Platform"/>
            <person name="Atkinson P.W."/>
            <person name="Hemingway J."/>
            <person name="Christensen B.M."/>
            <person name="Higgs S."/>
            <person name="Kodira C."/>
            <person name="Hannick L."/>
            <person name="Megy K."/>
            <person name="O'Leary S."/>
            <person name="Pearson M."/>
            <person name="Haas B.J."/>
            <person name="Mauceli E."/>
            <person name="Wortman J.R."/>
            <person name="Lee N.H."/>
            <person name="Guigo R."/>
            <person name="Stanke M."/>
            <person name="Alvarado L."/>
            <person name="Amedeo P."/>
            <person name="Antoine C.H."/>
            <person name="Arensburger P."/>
            <person name="Bidwell S.L."/>
            <person name="Crawford M."/>
            <person name="Camaro F."/>
            <person name="Devon K."/>
            <person name="Engels R."/>
            <person name="Hammond M."/>
            <person name="Howarth C."/>
            <person name="Koehrsen M."/>
            <person name="Lawson D."/>
            <person name="Montgomery P."/>
            <person name="Nene V."/>
            <person name="Nusbaum C."/>
            <person name="Puiu D."/>
            <person name="Romero-Severson J."/>
            <person name="Severson D.W."/>
            <person name="Shumway M."/>
            <person name="Sisk P."/>
            <person name="Stolte C."/>
            <person name="Zeng Q."/>
            <person name="Eisenstadt E."/>
            <person name="Fraser-Liggett C."/>
            <person name="Strausberg R."/>
            <person name="Galagan J."/>
            <person name="Birren B."/>
            <person name="Collins F.H."/>
        </authorList>
    </citation>
    <scope>NUCLEOTIDE SEQUENCE [LARGE SCALE GENOMIC DNA]</scope>
    <source>
        <strain evidence="4">JHB</strain>
    </source>
</reference>
<evidence type="ECO:0000313" key="5">
    <source>
        <dbReference type="EnsemblMetazoa" id="CPIJ001013-PA"/>
    </source>
</evidence>
<dbReference type="VEuPathDB" id="VectorBase:CPIJ001013"/>
<feature type="domain" description="Cyclin-like" evidence="2">
    <location>
        <begin position="208"/>
        <end position="300"/>
    </location>
</feature>
<dbReference type="SMART" id="SM01332">
    <property type="entry name" value="Cyclin_C"/>
    <property type="match status" value="1"/>
</dbReference>
<dbReference type="AlphaFoldDB" id="B0W1U9"/>
<dbReference type="Gene3D" id="1.10.472.10">
    <property type="entry name" value="Cyclin-like"/>
    <property type="match status" value="1"/>
</dbReference>
<dbReference type="Proteomes" id="UP000002320">
    <property type="component" value="Unassembled WGS sequence"/>
</dbReference>
<dbReference type="InParanoid" id="B0W1U9"/>
<evidence type="ECO:0000256" key="1">
    <source>
        <dbReference type="SAM" id="MobiDB-lite"/>
    </source>
</evidence>
<evidence type="ECO:0000259" key="3">
    <source>
        <dbReference type="SMART" id="SM01332"/>
    </source>
</evidence>
<feature type="region of interest" description="Disordered" evidence="1">
    <location>
        <begin position="100"/>
        <end position="123"/>
    </location>
</feature>
<dbReference type="KEGG" id="cqu:CpipJ_CPIJ001013"/>
<keyword evidence="6" id="KW-1185">Reference proteome</keyword>
<feature type="domain" description="Cyclin C-terminal" evidence="3">
    <location>
        <begin position="168"/>
        <end position="328"/>
    </location>
</feature>